<comment type="caution">
    <text evidence="4">The sequence shown here is derived from an EMBL/GenBank/DDBJ whole genome shotgun (WGS) entry which is preliminary data.</text>
</comment>
<protein>
    <submittedName>
        <fullName evidence="4">Uncharacterized protein</fullName>
    </submittedName>
</protein>
<keyword evidence="5" id="KW-1185">Reference proteome</keyword>
<dbReference type="Proteomes" id="UP001209878">
    <property type="component" value="Unassembled WGS sequence"/>
</dbReference>
<feature type="chain" id="PRO_5042207165" evidence="3">
    <location>
        <begin position="26"/>
        <end position="182"/>
    </location>
</feature>
<evidence type="ECO:0000313" key="4">
    <source>
        <dbReference type="EMBL" id="KAK2182641.1"/>
    </source>
</evidence>
<keyword evidence="3" id="KW-0732">Signal</keyword>
<keyword evidence="2" id="KW-0472">Membrane</keyword>
<evidence type="ECO:0000256" key="2">
    <source>
        <dbReference type="SAM" id="Phobius"/>
    </source>
</evidence>
<name>A0AAD9L3X4_RIDPI</name>
<proteinExistence type="predicted"/>
<gene>
    <name evidence="4" type="ORF">NP493_343g01006</name>
</gene>
<evidence type="ECO:0000313" key="5">
    <source>
        <dbReference type="Proteomes" id="UP001209878"/>
    </source>
</evidence>
<keyword evidence="2" id="KW-0812">Transmembrane</keyword>
<keyword evidence="2" id="KW-1133">Transmembrane helix</keyword>
<organism evidence="4 5">
    <name type="scientific">Ridgeia piscesae</name>
    <name type="common">Tubeworm</name>
    <dbReference type="NCBI Taxonomy" id="27915"/>
    <lineage>
        <taxon>Eukaryota</taxon>
        <taxon>Metazoa</taxon>
        <taxon>Spiralia</taxon>
        <taxon>Lophotrochozoa</taxon>
        <taxon>Annelida</taxon>
        <taxon>Polychaeta</taxon>
        <taxon>Sedentaria</taxon>
        <taxon>Canalipalpata</taxon>
        <taxon>Sabellida</taxon>
        <taxon>Siboglinidae</taxon>
        <taxon>Ridgeia</taxon>
    </lineage>
</organism>
<feature type="compositionally biased region" description="Basic and acidic residues" evidence="1">
    <location>
        <begin position="129"/>
        <end position="141"/>
    </location>
</feature>
<reference evidence="4" key="1">
    <citation type="journal article" date="2023" name="Mol. Biol. Evol.">
        <title>Third-Generation Sequencing Reveals the Adaptive Role of the Epigenome in Three Deep-Sea Polychaetes.</title>
        <authorList>
            <person name="Perez M."/>
            <person name="Aroh O."/>
            <person name="Sun Y."/>
            <person name="Lan Y."/>
            <person name="Juniper S.K."/>
            <person name="Young C.R."/>
            <person name="Angers B."/>
            <person name="Qian P.Y."/>
        </authorList>
    </citation>
    <scope>NUCLEOTIDE SEQUENCE</scope>
    <source>
        <strain evidence="4">R07B-5</strain>
    </source>
</reference>
<feature type="compositionally biased region" description="Polar residues" evidence="1">
    <location>
        <begin position="152"/>
        <end position="161"/>
    </location>
</feature>
<accession>A0AAD9L3X4</accession>
<evidence type="ECO:0000256" key="3">
    <source>
        <dbReference type="SAM" id="SignalP"/>
    </source>
</evidence>
<feature type="region of interest" description="Disordered" evidence="1">
    <location>
        <begin position="118"/>
        <end position="182"/>
    </location>
</feature>
<dbReference type="AlphaFoldDB" id="A0AAD9L3X4"/>
<feature type="signal peptide" evidence="3">
    <location>
        <begin position="1"/>
        <end position="25"/>
    </location>
</feature>
<dbReference type="EMBL" id="JAODUO010000343">
    <property type="protein sequence ID" value="KAK2182641.1"/>
    <property type="molecule type" value="Genomic_DNA"/>
</dbReference>
<sequence length="182" mass="20403">MKLHWPPIAVRVEFAILLLTHRVLTGHAPGYIEQCVILVLQFTSVKRLVYASYTYPIWSEVLGWMFVTFEVSFIPGLAIYAVWKYKEKLPIFERIKLLCKPTEDWGKLRYTPDVAASIPPPDTEAAAVDPHDEDGSVKKEATAAVSDELVPSHTSINQDDANTNEVTVGTVEEEEPLPPVVE</sequence>
<feature type="transmembrane region" description="Helical" evidence="2">
    <location>
        <begin position="61"/>
        <end position="83"/>
    </location>
</feature>
<evidence type="ECO:0000256" key="1">
    <source>
        <dbReference type="SAM" id="MobiDB-lite"/>
    </source>
</evidence>